<keyword evidence="1" id="KW-1133">Transmembrane helix</keyword>
<protein>
    <recommendedName>
        <fullName evidence="4">ABC transporter permease</fullName>
    </recommendedName>
</protein>
<keyword evidence="3" id="KW-1185">Reference proteome</keyword>
<organism evidence="2 3">
    <name type="scientific">Gordonia prachuapensis</name>
    <dbReference type="NCBI Taxonomy" id="3115651"/>
    <lineage>
        <taxon>Bacteria</taxon>
        <taxon>Bacillati</taxon>
        <taxon>Actinomycetota</taxon>
        <taxon>Actinomycetes</taxon>
        <taxon>Mycobacteriales</taxon>
        <taxon>Gordoniaceae</taxon>
        <taxon>Gordonia</taxon>
    </lineage>
</organism>
<evidence type="ECO:0000313" key="3">
    <source>
        <dbReference type="Proteomes" id="UP001335729"/>
    </source>
</evidence>
<feature type="transmembrane region" description="Helical" evidence="1">
    <location>
        <begin position="20"/>
        <end position="44"/>
    </location>
</feature>
<dbReference type="EMBL" id="JAZDUE010000021">
    <property type="protein sequence ID" value="MEE4025538.1"/>
    <property type="molecule type" value="Genomic_DNA"/>
</dbReference>
<dbReference type="Proteomes" id="UP001335729">
    <property type="component" value="Unassembled WGS sequence"/>
</dbReference>
<keyword evidence="1" id="KW-0812">Transmembrane</keyword>
<evidence type="ECO:0008006" key="4">
    <source>
        <dbReference type="Google" id="ProtNLM"/>
    </source>
</evidence>
<evidence type="ECO:0000256" key="1">
    <source>
        <dbReference type="SAM" id="Phobius"/>
    </source>
</evidence>
<comment type="caution">
    <text evidence="2">The sequence shown here is derived from an EMBL/GenBank/DDBJ whole genome shotgun (WGS) entry which is preliminary data.</text>
</comment>
<gene>
    <name evidence="2" type="ORF">V1Y59_20810</name>
</gene>
<dbReference type="RefSeq" id="WP_330506950.1">
    <property type="nucleotide sequence ID" value="NZ_JAZDUE010000021.1"/>
</dbReference>
<proteinExistence type="predicted"/>
<evidence type="ECO:0000313" key="2">
    <source>
        <dbReference type="EMBL" id="MEE4025538.1"/>
    </source>
</evidence>
<sequence length="52" mass="5050">MTATGPPVSTGTALASARRIIVGLAPGALLLLGAVALLGSGSFLEALRSSRS</sequence>
<keyword evidence="1" id="KW-0472">Membrane</keyword>
<accession>A0ABU7MZ53</accession>
<name>A0ABU7MZ53_9ACTN</name>
<reference evidence="2 3" key="1">
    <citation type="submission" date="2024-01" db="EMBL/GenBank/DDBJ databases">
        <title>Draft genome sequence of Gordonia sp. PKS22-38.</title>
        <authorList>
            <person name="Suphannarot A."/>
            <person name="Mingma R."/>
        </authorList>
    </citation>
    <scope>NUCLEOTIDE SEQUENCE [LARGE SCALE GENOMIC DNA]</scope>
    <source>
        <strain evidence="2 3">PKS22-38</strain>
    </source>
</reference>